<name>A0A2I9D0P1_9DEIO</name>
<dbReference type="Pfam" id="PF13910">
    <property type="entry name" value="DUF4209"/>
    <property type="match status" value="1"/>
</dbReference>
<evidence type="ECO:0000313" key="5">
    <source>
        <dbReference type="Proteomes" id="UP000236569"/>
    </source>
</evidence>
<reference evidence="5" key="1">
    <citation type="submission" date="2018-01" db="EMBL/GenBank/DDBJ databases">
        <title>Draft Genome Sequence of the Radioresistant Bacterium Deinococcus aerius TR0125, Isolated from the Higher Atmosphere above Japan.</title>
        <authorList>
            <person name="Satoh K."/>
            <person name="Arai H."/>
            <person name="Sanzen T."/>
            <person name="Kawaguchi Y."/>
            <person name="Hayashi H."/>
            <person name="Yokobori S."/>
            <person name="Yamagishi A."/>
            <person name="Oono Y."/>
            <person name="Narumi I."/>
        </authorList>
    </citation>
    <scope>NUCLEOTIDE SEQUENCE [LARGE SCALE GENOMIC DNA]</scope>
    <source>
        <strain evidence="5">TR0125</strain>
    </source>
</reference>
<dbReference type="RefSeq" id="WP_103127495.1">
    <property type="nucleotide sequence ID" value="NZ_BFAG01000001.1"/>
</dbReference>
<dbReference type="InterPro" id="IPR055804">
    <property type="entry name" value="DUF7380"/>
</dbReference>
<dbReference type="OrthoDB" id="1123152at2"/>
<evidence type="ECO:0000256" key="1">
    <source>
        <dbReference type="SAM" id="MobiDB-lite"/>
    </source>
</evidence>
<feature type="compositionally biased region" description="Low complexity" evidence="1">
    <location>
        <begin position="625"/>
        <end position="636"/>
    </location>
</feature>
<feature type="domain" description="DUF7380" evidence="3">
    <location>
        <begin position="85"/>
        <end position="172"/>
    </location>
</feature>
<dbReference type="AlphaFoldDB" id="A0A2I9D0P1"/>
<evidence type="ECO:0000259" key="2">
    <source>
        <dbReference type="Pfam" id="PF13910"/>
    </source>
</evidence>
<organism evidence="4 5">
    <name type="scientific">Deinococcus aerius</name>
    <dbReference type="NCBI Taxonomy" id="200253"/>
    <lineage>
        <taxon>Bacteria</taxon>
        <taxon>Thermotogati</taxon>
        <taxon>Deinococcota</taxon>
        <taxon>Deinococci</taxon>
        <taxon>Deinococcales</taxon>
        <taxon>Deinococcaceae</taxon>
        <taxon>Deinococcus</taxon>
    </lineage>
</organism>
<evidence type="ECO:0000259" key="3">
    <source>
        <dbReference type="Pfam" id="PF24098"/>
    </source>
</evidence>
<dbReference type="InterPro" id="IPR025209">
    <property type="entry name" value="DUF4209"/>
</dbReference>
<keyword evidence="5" id="KW-1185">Reference proteome</keyword>
<gene>
    <name evidence="4" type="ORF">DAERI_010058</name>
</gene>
<dbReference type="Pfam" id="PF24098">
    <property type="entry name" value="DUF7380"/>
    <property type="match status" value="1"/>
</dbReference>
<evidence type="ECO:0000313" key="4">
    <source>
        <dbReference type="EMBL" id="GBF03886.1"/>
    </source>
</evidence>
<dbReference type="EMBL" id="BFAG01000001">
    <property type="protein sequence ID" value="GBF03886.1"/>
    <property type="molecule type" value="Genomic_DNA"/>
</dbReference>
<comment type="caution">
    <text evidence="4">The sequence shown here is derived from an EMBL/GenBank/DDBJ whole genome shotgun (WGS) entry which is preliminary data.</text>
</comment>
<dbReference type="Proteomes" id="UP000236569">
    <property type="component" value="Unassembled WGS sequence"/>
</dbReference>
<sequence length="636" mass="70959">MVNAHDLDRVGINNVDLSYWLVDEGTHSYFTPMMEARQGGDGTAAHIWELLHHAGMPILDVNERAYKLHWAGPESLPRFTAEGTLATQDILDLVTLMPHVQHPGMRARIGDIAWHTAERKDRKYVVRAARDAVEAYLTYANHLVQHPSNFDVDIAEALTRAWDLTLSVAKSDEGLKGRVLDEALKVVRDDERHPTTRLLLLQRLPAKQVDAAEMASLAGEAARRAEQGNYPNYDTNFTPAEGFRAVPLPFIAMQLHDVAARWHRRNNDSEQERVAQLDSIDVEARQARARAAAGDHMGAAFALMGAMRRRQQLLGSGEMEVIQLHGEAREAMKAAREGQTPQTEDITQLVERAKPGILAKLDGRSLREAIFILAHLPSFRPRDEVERLTTDALDTSVLARLFGNVELSADARVTATAGGRSDEQFAHWRVEFQNMVRQTYVHTTINPAREYIREQYRLDPQEMMDAIGGAPLVGDDDQISVVRGIHAALTDDDLVAAHLLVPRLETVFRRVLDQTEGQLPSAVKSDGTEDVRMLGPMLENPEYRDRLDEYFGPDLMFEIETFFNSKPGPNARNALCHGFAPDAFYEDWPGVIATHLLMRVYLTLPKLADAAEAPDDSGPAEEEQPAAAPQEQTPDA</sequence>
<feature type="domain" description="DUF4209" evidence="2">
    <location>
        <begin position="529"/>
        <end position="583"/>
    </location>
</feature>
<protein>
    <submittedName>
        <fullName evidence="4">Uncharacterized protein</fullName>
    </submittedName>
</protein>
<feature type="compositionally biased region" description="Acidic residues" evidence="1">
    <location>
        <begin position="612"/>
        <end position="624"/>
    </location>
</feature>
<proteinExistence type="predicted"/>
<accession>A0A2I9D0P1</accession>
<feature type="region of interest" description="Disordered" evidence="1">
    <location>
        <begin position="611"/>
        <end position="636"/>
    </location>
</feature>